<dbReference type="PANTHER" id="PTHR11692:SF0">
    <property type="entry name" value="BIFUNCTIONAL PURINE BIOSYNTHESIS PROTEIN ATIC"/>
    <property type="match status" value="1"/>
</dbReference>
<sequence>MNAPRPIRRALLSVSDKTGIKEFAQALSARGVELLSTGGTARLLADAGLPVTEVSDYTGFPEMMDGRVKTLHPKVHGGILGRRDQDDAIMAEHGIKPIDMVVVNLYPFAQTVAKPDCSREDAIENIDIGGPTMVRSAAKNHKDVAIVVNANDYDRVIAEMDAGEGSLSYNTRFDLAIAAFEHTSGYDGMIANYFGTMVPSYGDNKEGDAESVFPRTVNMQFEKKQDMRYGENSHQRAAFYVENNVQEASVATAIQLQGKALSYNNIADTDAALECVKEFTAPACVIVKHANPCGVALGENLLEAYDRAFKTDPTSAFGGIIAFNRELDAATASAIVARQFVEVIIAPSIADEAKAIVAEKKNVRLLECGQWDNRTTEFDIKRVNGGLLVQDRDQGMVELDDVKVVSKRQPTAEQLTDLMFCWKVAKYVKSNAIVYAKGGMTVGVGAGQMSRVYSAKIAGIKAADEGLTVPGSVMASDAFFPFRDGIDAAAEAGISCVIQPGGSMRDEEVIAAADEHDMVMVFTGMRHFKH</sequence>
<dbReference type="PROSITE" id="PS51855">
    <property type="entry name" value="MGS"/>
    <property type="match status" value="1"/>
</dbReference>
<dbReference type="EC" id="2.1.2.3" evidence="10"/>
<dbReference type="HAMAP" id="MF_00139">
    <property type="entry name" value="PurH"/>
    <property type="match status" value="1"/>
</dbReference>
<keyword evidence="6 10" id="KW-0378">Hydrolase</keyword>
<dbReference type="GO" id="GO:0004643">
    <property type="term" value="F:phosphoribosylaminoimidazolecarboxamide formyltransferase activity"/>
    <property type="evidence" value="ECO:0007669"/>
    <property type="project" value="UniProtKB-UniRule"/>
</dbReference>
<evidence type="ECO:0000256" key="9">
    <source>
        <dbReference type="ARBA" id="ARBA00050687"/>
    </source>
</evidence>
<dbReference type="UniPathway" id="UPA00074">
    <property type="reaction ID" value="UER00133"/>
</dbReference>
<dbReference type="NCBIfam" id="TIGR00355">
    <property type="entry name" value="purH"/>
    <property type="match status" value="1"/>
</dbReference>
<comment type="domain">
    <text evidence="10">The IMP cyclohydrolase activity resides in the N-terminal region.</text>
</comment>
<evidence type="ECO:0000313" key="12">
    <source>
        <dbReference type="EMBL" id="QIZ78580.1"/>
    </source>
</evidence>
<reference evidence="12 13" key="1">
    <citation type="submission" date="2020-04" db="EMBL/GenBank/DDBJ databases">
        <title>Ferrimonas sp. S7 isolated from sea water.</title>
        <authorList>
            <person name="Bae S.S."/>
            <person name="Baek K."/>
        </authorList>
    </citation>
    <scope>NUCLEOTIDE SEQUENCE [LARGE SCALE GENOMIC DNA]</scope>
    <source>
        <strain evidence="12 13">S7</strain>
    </source>
</reference>
<comment type="pathway">
    <text evidence="1 10">Purine metabolism; IMP biosynthesis via de novo pathway; IMP from 5-formamido-1-(5-phospho-D-ribosyl)imidazole-4-carboxamide: step 1/1.</text>
</comment>
<dbReference type="FunFam" id="3.40.140.20:FF:000002">
    <property type="entry name" value="Bifunctional purine biosynthesis protein PurH"/>
    <property type="match status" value="1"/>
</dbReference>
<dbReference type="AlphaFoldDB" id="A0A6H1UIZ1"/>
<dbReference type="FunFam" id="3.40.50.1380:FF:000001">
    <property type="entry name" value="Bifunctional purine biosynthesis protein PurH"/>
    <property type="match status" value="1"/>
</dbReference>
<evidence type="ECO:0000256" key="3">
    <source>
        <dbReference type="ARBA" id="ARBA00007667"/>
    </source>
</evidence>
<dbReference type="KEGG" id="fes:HER31_17740"/>
<evidence type="ECO:0000313" key="13">
    <source>
        <dbReference type="Proteomes" id="UP000501602"/>
    </source>
</evidence>
<evidence type="ECO:0000256" key="1">
    <source>
        <dbReference type="ARBA" id="ARBA00004844"/>
    </source>
</evidence>
<dbReference type="EC" id="3.5.4.10" evidence="10"/>
<evidence type="ECO:0000256" key="5">
    <source>
        <dbReference type="ARBA" id="ARBA00022755"/>
    </source>
</evidence>
<comment type="pathway">
    <text evidence="2 10">Purine metabolism; IMP biosynthesis via de novo pathway; 5-formamido-1-(5-phospho-D-ribosyl)imidazole-4-carboxamide from 5-amino-1-(5-phospho-D-ribosyl)imidazole-4-carboxamide (10-formyl THF route): step 1/1.</text>
</comment>
<dbReference type="InterPro" id="IPR002695">
    <property type="entry name" value="PurH-like"/>
</dbReference>
<evidence type="ECO:0000256" key="6">
    <source>
        <dbReference type="ARBA" id="ARBA00022801"/>
    </source>
</evidence>
<protein>
    <recommendedName>
        <fullName evidence="10">Bifunctional purine biosynthesis protein PurH</fullName>
    </recommendedName>
    <domain>
        <recommendedName>
            <fullName evidence="10">Phosphoribosylaminoimidazolecarboxamide formyltransferase</fullName>
            <ecNumber evidence="10">2.1.2.3</ecNumber>
        </recommendedName>
        <alternativeName>
            <fullName evidence="10">AICAR transformylase</fullName>
        </alternativeName>
    </domain>
    <domain>
        <recommendedName>
            <fullName evidence="10">IMP cyclohydrolase</fullName>
            <ecNumber evidence="10">3.5.4.10</ecNumber>
        </recommendedName>
        <alternativeName>
            <fullName evidence="10">ATIC</fullName>
        </alternativeName>
        <alternativeName>
            <fullName evidence="10">IMP synthase</fullName>
        </alternativeName>
        <alternativeName>
            <fullName evidence="10">Inosinicase</fullName>
        </alternativeName>
    </domain>
</protein>
<accession>A0A6H1UIZ1</accession>
<dbReference type="Pfam" id="PF01808">
    <property type="entry name" value="AICARFT_IMPCHas"/>
    <property type="match status" value="1"/>
</dbReference>
<proteinExistence type="inferred from homology"/>
<dbReference type="FunFam" id="3.40.140.20:FF:000001">
    <property type="entry name" value="Bifunctional purine biosynthesis protein PurH"/>
    <property type="match status" value="1"/>
</dbReference>
<dbReference type="SMART" id="SM00851">
    <property type="entry name" value="MGS"/>
    <property type="match status" value="1"/>
</dbReference>
<dbReference type="EMBL" id="CP051180">
    <property type="protein sequence ID" value="QIZ78580.1"/>
    <property type="molecule type" value="Genomic_DNA"/>
</dbReference>
<evidence type="ECO:0000259" key="11">
    <source>
        <dbReference type="PROSITE" id="PS51855"/>
    </source>
</evidence>
<organism evidence="12 13">
    <name type="scientific">Ferrimonas lipolytica</name>
    <dbReference type="NCBI Taxonomy" id="2724191"/>
    <lineage>
        <taxon>Bacteria</taxon>
        <taxon>Pseudomonadati</taxon>
        <taxon>Pseudomonadota</taxon>
        <taxon>Gammaproteobacteria</taxon>
        <taxon>Alteromonadales</taxon>
        <taxon>Ferrimonadaceae</taxon>
        <taxon>Ferrimonas</taxon>
    </lineage>
</organism>
<comment type="similarity">
    <text evidence="3 10">Belongs to the PurH family.</text>
</comment>
<dbReference type="GO" id="GO:0003937">
    <property type="term" value="F:IMP cyclohydrolase activity"/>
    <property type="evidence" value="ECO:0007669"/>
    <property type="project" value="UniProtKB-UniRule"/>
</dbReference>
<dbReference type="GO" id="GO:0005829">
    <property type="term" value="C:cytosol"/>
    <property type="evidence" value="ECO:0007669"/>
    <property type="project" value="TreeGrafter"/>
</dbReference>
<dbReference type="Gene3D" id="3.40.50.1380">
    <property type="entry name" value="Methylglyoxal synthase-like domain"/>
    <property type="match status" value="1"/>
</dbReference>
<dbReference type="PANTHER" id="PTHR11692">
    <property type="entry name" value="BIFUNCTIONAL PURINE BIOSYNTHESIS PROTEIN PURH"/>
    <property type="match status" value="1"/>
</dbReference>
<comment type="catalytic activity">
    <reaction evidence="8 10">
        <text>(6R)-10-formyltetrahydrofolate + 5-amino-1-(5-phospho-beta-D-ribosyl)imidazole-4-carboxamide = 5-formamido-1-(5-phospho-D-ribosyl)imidazole-4-carboxamide + (6S)-5,6,7,8-tetrahydrofolate</text>
        <dbReference type="Rhea" id="RHEA:22192"/>
        <dbReference type="ChEBI" id="CHEBI:57453"/>
        <dbReference type="ChEBI" id="CHEBI:58467"/>
        <dbReference type="ChEBI" id="CHEBI:58475"/>
        <dbReference type="ChEBI" id="CHEBI:195366"/>
        <dbReference type="EC" id="2.1.2.3"/>
    </reaction>
</comment>
<keyword evidence="4 10" id="KW-0808">Transferase</keyword>
<evidence type="ECO:0000256" key="10">
    <source>
        <dbReference type="HAMAP-Rule" id="MF_00139"/>
    </source>
</evidence>
<evidence type="ECO:0000256" key="8">
    <source>
        <dbReference type="ARBA" id="ARBA00050488"/>
    </source>
</evidence>
<keyword evidence="7 10" id="KW-0511">Multifunctional enzyme</keyword>
<keyword evidence="13" id="KW-1185">Reference proteome</keyword>
<dbReference type="InterPro" id="IPR016193">
    <property type="entry name" value="Cytidine_deaminase-like"/>
</dbReference>
<evidence type="ECO:0000256" key="2">
    <source>
        <dbReference type="ARBA" id="ARBA00004954"/>
    </source>
</evidence>
<dbReference type="CDD" id="cd01421">
    <property type="entry name" value="IMPCH"/>
    <property type="match status" value="1"/>
</dbReference>
<comment type="catalytic activity">
    <reaction evidence="9 10">
        <text>IMP + H2O = 5-formamido-1-(5-phospho-D-ribosyl)imidazole-4-carboxamide</text>
        <dbReference type="Rhea" id="RHEA:18445"/>
        <dbReference type="ChEBI" id="CHEBI:15377"/>
        <dbReference type="ChEBI" id="CHEBI:58053"/>
        <dbReference type="ChEBI" id="CHEBI:58467"/>
        <dbReference type="EC" id="3.5.4.10"/>
    </reaction>
</comment>
<dbReference type="Gene3D" id="3.40.140.20">
    <property type="match status" value="2"/>
</dbReference>
<dbReference type="RefSeq" id="WP_168662678.1">
    <property type="nucleotide sequence ID" value="NZ_CP051180.1"/>
</dbReference>
<dbReference type="NCBIfam" id="NF002049">
    <property type="entry name" value="PRK00881.1"/>
    <property type="match status" value="1"/>
</dbReference>
<dbReference type="GO" id="GO:0006189">
    <property type="term" value="P:'de novo' IMP biosynthetic process"/>
    <property type="evidence" value="ECO:0007669"/>
    <property type="project" value="UniProtKB-UniRule"/>
</dbReference>
<evidence type="ECO:0000256" key="7">
    <source>
        <dbReference type="ARBA" id="ARBA00023268"/>
    </source>
</evidence>
<dbReference type="InterPro" id="IPR024051">
    <property type="entry name" value="AICAR_Tfase_dup_dom_sf"/>
</dbReference>
<dbReference type="PIRSF" id="PIRSF000414">
    <property type="entry name" value="AICARFT_IMPCHas"/>
    <property type="match status" value="1"/>
</dbReference>
<dbReference type="InterPro" id="IPR036914">
    <property type="entry name" value="MGS-like_dom_sf"/>
</dbReference>
<dbReference type="Pfam" id="PF02142">
    <property type="entry name" value="MGS"/>
    <property type="match status" value="1"/>
</dbReference>
<evidence type="ECO:0000256" key="4">
    <source>
        <dbReference type="ARBA" id="ARBA00022679"/>
    </source>
</evidence>
<gene>
    <name evidence="10 12" type="primary">purH</name>
    <name evidence="12" type="ORF">HER31_17740</name>
</gene>
<feature type="domain" description="MGS-like" evidence="11">
    <location>
        <begin position="1"/>
        <end position="148"/>
    </location>
</feature>
<dbReference type="InterPro" id="IPR011607">
    <property type="entry name" value="MGS-like_dom"/>
</dbReference>
<dbReference type="Proteomes" id="UP000501602">
    <property type="component" value="Chromosome"/>
</dbReference>
<dbReference type="SUPFAM" id="SSF52335">
    <property type="entry name" value="Methylglyoxal synthase-like"/>
    <property type="match status" value="1"/>
</dbReference>
<dbReference type="SUPFAM" id="SSF53927">
    <property type="entry name" value="Cytidine deaminase-like"/>
    <property type="match status" value="1"/>
</dbReference>
<keyword evidence="5 10" id="KW-0658">Purine biosynthesis</keyword>
<name>A0A6H1UIZ1_9GAMM</name>
<dbReference type="SMART" id="SM00798">
    <property type="entry name" value="AICARFT_IMPCHas"/>
    <property type="match status" value="1"/>
</dbReference>